<dbReference type="EMBL" id="BASX01000059">
    <property type="protein sequence ID" value="GAD45498.1"/>
    <property type="molecule type" value="Genomic_DNA"/>
</dbReference>
<feature type="non-terminal residue" evidence="1">
    <location>
        <position position="1"/>
    </location>
</feature>
<proteinExistence type="predicted"/>
<comment type="caution">
    <text evidence="1">The sequence shown here is derived from an EMBL/GenBank/DDBJ whole genome shotgun (WGS) entry which is preliminary data.</text>
</comment>
<dbReference type="Proteomes" id="UP000016985">
    <property type="component" value="Unassembled WGS sequence"/>
</dbReference>
<sequence length="30" mass="3612">KGEFSLVEMERESTFQSVDKRNEVSHRWLS</sequence>
<evidence type="ECO:0000313" key="2">
    <source>
        <dbReference type="Proteomes" id="UP000016985"/>
    </source>
</evidence>
<gene>
    <name evidence="1" type="ORF">ANG5_2026</name>
</gene>
<accession>U2ZSI9</accession>
<evidence type="ECO:0000313" key="1">
    <source>
        <dbReference type="EMBL" id="GAD45498.1"/>
    </source>
</evidence>
<keyword evidence="2" id="KW-1185">Reference proteome</keyword>
<dbReference type="AlphaFoldDB" id="U2ZSI9"/>
<organism evidence="1 2">
    <name type="scientific">Streptococcus constellatus subsp. pharyngis SK1060 = CCUG 46377</name>
    <dbReference type="NCBI Taxonomy" id="1035184"/>
    <lineage>
        <taxon>Bacteria</taxon>
        <taxon>Bacillati</taxon>
        <taxon>Bacillota</taxon>
        <taxon>Bacilli</taxon>
        <taxon>Lactobacillales</taxon>
        <taxon>Streptococcaceae</taxon>
        <taxon>Streptococcus</taxon>
        <taxon>Streptococcus anginosus group</taxon>
    </lineage>
</organism>
<reference evidence="1 2" key="1">
    <citation type="submission" date="2013-09" db="EMBL/GenBank/DDBJ databases">
        <title>Genome Sequences of seven clinical isolates and type strains of anginosus group streptococci.</title>
        <authorList>
            <person name="Maruyama F."/>
            <person name="Sakurai A."/>
            <person name="Ogura Y."/>
            <person name="Homma H."/>
            <person name="Takahashi N."/>
            <person name="Ohtsubo Y."/>
            <person name="Hoshino T."/>
            <person name="Okahashi N."/>
            <person name="Nakagawa I."/>
            <person name="Kimura S."/>
            <person name="Fujiwara T."/>
            <person name="Hayashi T."/>
            <person name="Shintani S."/>
        </authorList>
    </citation>
    <scope>NUCLEOTIDE SEQUENCE [LARGE SCALE GENOMIC DNA]</scope>
    <source>
        <strain evidence="2">CCUG46377</strain>
    </source>
</reference>
<name>U2ZSI9_STRCV</name>
<protein>
    <submittedName>
        <fullName evidence="1">Uncharacterized protein</fullName>
    </submittedName>
</protein>